<keyword evidence="4 7" id="KW-0863">Zinc-finger</keyword>
<dbReference type="SMART" id="SM00355">
    <property type="entry name" value="ZnF_C2H2"/>
    <property type="match status" value="2"/>
</dbReference>
<feature type="compositionally biased region" description="Polar residues" evidence="8">
    <location>
        <begin position="1038"/>
        <end position="1047"/>
    </location>
</feature>
<dbReference type="PROSITE" id="PS50157">
    <property type="entry name" value="ZINC_FINGER_C2H2_2"/>
    <property type="match status" value="2"/>
</dbReference>
<dbReference type="GO" id="GO:0005634">
    <property type="term" value="C:nucleus"/>
    <property type="evidence" value="ECO:0007669"/>
    <property type="project" value="UniProtKB-SubCell"/>
</dbReference>
<sequence length="1263" mass="139922">MNSKKRKTRSTSTVDETRACPRVESTGASILLGASSTSVLGGEIINSQRDHNRATFIINLGGYDSDTSRSTLAVSNPTTSGSVGDSPHDSTESSSVRDLPYSSTSPASNQEQSSPEEFSVSTDSGLGGSEVSPEIESPPTEEGDLVEKESSNSIYKRHMYLEAHGFPLWIPQPNMTLRRSYQRQGVSIGDVGIFTSDGGFDFLFNVCLPAGHASNPDELPEGFSRLELKPEDVCKFRAHSSHSHLVSPSVKKRDRATFECSSSDGAILAMPQGAYHEDLKNIRRFRKYTLIHAESWYQYANGPCGREIGNGELHLVTGCDKATSWGIATYSHLQSELPEDTVSLLRFNPVGSEHQGRYASHTMYEWDYEGVAEGKFGPEEDELMDLGVEGSVPPRNQCTFIRSLTPAFGKDDWEHLELKVESSVKDQATVRSPKSHFPSVFGAISSLSGRIGLLRGHSREGSSEMIDSMTPAQTTAIHPATYVIDMMLQKCPKAKVVVVHDSDWCSVIRDSDEDWTYTAQDLPRRIQEAFHIVEEKNGTVYLEEKTRSSQDLSTSSYVSEVEDRPLLENRKFWPSQLFDPFGTPPSDMEVDFPRSFKKTLDGDEDIKSNTCHGSGEDDDNDLGDEDLPLLDDRKLRSSQIFDSFEISSSNMKVDSPRFFKKSVDDWGDDNKSSEKCPSGASIWMASLNESDDNSRFYDDKDELPNLQPDVVLLEFIFHKVQEAKNKDSFKEYFSAPRSPKTSGDDHNDDSNLDSSEGHLGLEMVHKESSWTDNFLEYISLQIQKLRNNPPYDNQFSVNHGSSQGPFKLDMNDLDHTHHVMLNRIIKDMFRQLDSLEELADDDDDDAKSDLFEDPTQANSKYSEGKFVRWGGEFHIEVPSDDEVYSMSNVVPSSDPGFKTHLPNNRSASSPVLLTPKSPIDSGENETPVEEPSWWWSGSTARTPTATTFMQVDSSTAGVSPDGFISLMDSQSLPFGPSPPINSEGKRAQKVPDEDDDPGLGNPKRATGYNDGSTPASASPKVEEQTQNADKGGVMPYNDFSSSSGSSTYHIPLEEELSGRGRLSLSVANRLNHHAPEPSTQTHETNIPFPSFPRDDRNPLSLEDSLEPRGAAGDRDDIVSDSTFGTEYGASIPYLFSDRDLDILAEKVLPLAHSRSAGGIHHRVVASSKQPAVSEKRRTRPALFTCSLCSNAFTTNHNLKHHLNSHFGNKTHSCPDCKAVFSTRSSLNRHRKKCNGPKTKALLEHTQQSNQLGDNSIIETERPM</sequence>
<feature type="region of interest" description="Disordered" evidence="8">
    <location>
        <begin position="730"/>
        <end position="756"/>
    </location>
</feature>
<feature type="compositionally biased region" description="Acidic residues" evidence="8">
    <location>
        <begin position="616"/>
        <end position="626"/>
    </location>
</feature>
<proteinExistence type="predicted"/>
<evidence type="ECO:0000259" key="9">
    <source>
        <dbReference type="PROSITE" id="PS50157"/>
    </source>
</evidence>
<keyword evidence="2" id="KW-0479">Metal-binding</keyword>
<dbReference type="EMBL" id="KN838727">
    <property type="protein sequence ID" value="KIJ96257.1"/>
    <property type="molecule type" value="Genomic_DNA"/>
</dbReference>
<dbReference type="InterPro" id="IPR050331">
    <property type="entry name" value="Zinc_finger"/>
</dbReference>
<keyword evidence="5" id="KW-0862">Zinc</keyword>
<feature type="compositionally biased region" description="Polar residues" evidence="8">
    <location>
        <begin position="68"/>
        <end position="83"/>
    </location>
</feature>
<dbReference type="GO" id="GO:0008270">
    <property type="term" value="F:zinc ion binding"/>
    <property type="evidence" value="ECO:0007669"/>
    <property type="project" value="UniProtKB-KW"/>
</dbReference>
<evidence type="ECO:0000256" key="2">
    <source>
        <dbReference type="ARBA" id="ARBA00022723"/>
    </source>
</evidence>
<dbReference type="Pfam" id="PF00096">
    <property type="entry name" value="zf-C2H2"/>
    <property type="match status" value="1"/>
</dbReference>
<evidence type="ECO:0000256" key="1">
    <source>
        <dbReference type="ARBA" id="ARBA00004123"/>
    </source>
</evidence>
<dbReference type="Proteomes" id="UP000054477">
    <property type="component" value="Unassembled WGS sequence"/>
</dbReference>
<feature type="region of interest" description="Disordered" evidence="8">
    <location>
        <begin position="1"/>
        <end position="21"/>
    </location>
</feature>
<comment type="subcellular location">
    <subcellularLocation>
        <location evidence="1">Nucleus</location>
    </subcellularLocation>
</comment>
<name>A0A0C9XJ42_9AGAR</name>
<feature type="domain" description="C2H2-type" evidence="9">
    <location>
        <begin position="1211"/>
        <end position="1238"/>
    </location>
</feature>
<dbReference type="GO" id="GO:0010468">
    <property type="term" value="P:regulation of gene expression"/>
    <property type="evidence" value="ECO:0007669"/>
    <property type="project" value="TreeGrafter"/>
</dbReference>
<dbReference type="STRING" id="1095629.A0A0C9XJ42"/>
<reference evidence="11" key="2">
    <citation type="submission" date="2015-01" db="EMBL/GenBank/DDBJ databases">
        <title>Evolutionary Origins and Diversification of the Mycorrhizal Mutualists.</title>
        <authorList>
            <consortium name="DOE Joint Genome Institute"/>
            <consortium name="Mycorrhizal Genomics Consortium"/>
            <person name="Kohler A."/>
            <person name="Kuo A."/>
            <person name="Nagy L.G."/>
            <person name="Floudas D."/>
            <person name="Copeland A."/>
            <person name="Barry K.W."/>
            <person name="Cichocki N."/>
            <person name="Veneault-Fourrey C."/>
            <person name="LaButti K."/>
            <person name="Lindquist E.A."/>
            <person name="Lipzen A."/>
            <person name="Lundell T."/>
            <person name="Morin E."/>
            <person name="Murat C."/>
            <person name="Riley R."/>
            <person name="Ohm R."/>
            <person name="Sun H."/>
            <person name="Tunlid A."/>
            <person name="Henrissat B."/>
            <person name="Grigoriev I.V."/>
            <person name="Hibbett D.S."/>
            <person name="Martin F."/>
        </authorList>
    </citation>
    <scope>NUCLEOTIDE SEQUENCE [LARGE SCALE GENOMIC DNA]</scope>
    <source>
        <strain evidence="11">LaAM-08-1</strain>
    </source>
</reference>
<evidence type="ECO:0000313" key="10">
    <source>
        <dbReference type="EMBL" id="KIJ96257.1"/>
    </source>
</evidence>
<keyword evidence="3" id="KW-0677">Repeat</keyword>
<dbReference type="PANTHER" id="PTHR16515">
    <property type="entry name" value="PR DOMAIN ZINC FINGER PROTEIN"/>
    <property type="match status" value="1"/>
</dbReference>
<keyword evidence="11" id="KW-1185">Reference proteome</keyword>
<dbReference type="OrthoDB" id="8918678at2759"/>
<dbReference type="PANTHER" id="PTHR16515:SF49">
    <property type="entry name" value="GASTRULA ZINC FINGER PROTEIN XLCGF49.1-LIKE-RELATED"/>
    <property type="match status" value="1"/>
</dbReference>
<dbReference type="AlphaFoldDB" id="A0A0C9XJ42"/>
<keyword evidence="6" id="KW-0539">Nucleus</keyword>
<dbReference type="HOGENOM" id="CLU_264623_0_0_1"/>
<evidence type="ECO:0000256" key="7">
    <source>
        <dbReference type="PROSITE-ProRule" id="PRU00042"/>
    </source>
</evidence>
<organism evidence="10 11">
    <name type="scientific">Laccaria amethystina LaAM-08-1</name>
    <dbReference type="NCBI Taxonomy" id="1095629"/>
    <lineage>
        <taxon>Eukaryota</taxon>
        <taxon>Fungi</taxon>
        <taxon>Dikarya</taxon>
        <taxon>Basidiomycota</taxon>
        <taxon>Agaricomycotina</taxon>
        <taxon>Agaricomycetes</taxon>
        <taxon>Agaricomycetidae</taxon>
        <taxon>Agaricales</taxon>
        <taxon>Agaricineae</taxon>
        <taxon>Hydnangiaceae</taxon>
        <taxon>Laccaria</taxon>
    </lineage>
</organism>
<protein>
    <recommendedName>
        <fullName evidence="9">C2H2-type domain-containing protein</fullName>
    </recommendedName>
</protein>
<evidence type="ECO:0000256" key="6">
    <source>
        <dbReference type="ARBA" id="ARBA00023242"/>
    </source>
</evidence>
<feature type="region of interest" description="Disordered" evidence="8">
    <location>
        <begin position="66"/>
        <end position="150"/>
    </location>
</feature>
<dbReference type="InterPro" id="IPR036236">
    <property type="entry name" value="Znf_C2H2_sf"/>
</dbReference>
<feature type="region of interest" description="Disordered" evidence="8">
    <location>
        <begin position="601"/>
        <end position="626"/>
    </location>
</feature>
<accession>A0A0C9XJ42</accession>
<evidence type="ECO:0000256" key="5">
    <source>
        <dbReference type="ARBA" id="ARBA00022833"/>
    </source>
</evidence>
<dbReference type="SUPFAM" id="SSF57667">
    <property type="entry name" value="beta-beta-alpha zinc fingers"/>
    <property type="match status" value="1"/>
</dbReference>
<dbReference type="PROSITE" id="PS00028">
    <property type="entry name" value="ZINC_FINGER_C2H2_1"/>
    <property type="match status" value="1"/>
</dbReference>
<feature type="compositionally biased region" description="Polar residues" evidence="8">
    <location>
        <begin position="92"/>
        <end position="124"/>
    </location>
</feature>
<feature type="region of interest" description="Disordered" evidence="8">
    <location>
        <begin position="962"/>
        <end position="1047"/>
    </location>
</feature>
<feature type="region of interest" description="Disordered" evidence="8">
    <location>
        <begin position="895"/>
        <end position="937"/>
    </location>
</feature>
<evidence type="ECO:0000256" key="4">
    <source>
        <dbReference type="ARBA" id="ARBA00022771"/>
    </source>
</evidence>
<evidence type="ECO:0000256" key="8">
    <source>
        <dbReference type="SAM" id="MobiDB-lite"/>
    </source>
</evidence>
<evidence type="ECO:0000256" key="3">
    <source>
        <dbReference type="ARBA" id="ARBA00022737"/>
    </source>
</evidence>
<dbReference type="Gene3D" id="3.30.160.60">
    <property type="entry name" value="Classic Zinc Finger"/>
    <property type="match status" value="1"/>
</dbReference>
<gene>
    <name evidence="10" type="ORF">K443DRAFT_682416</name>
</gene>
<feature type="domain" description="C2H2-type" evidence="9">
    <location>
        <begin position="1183"/>
        <end position="1210"/>
    </location>
</feature>
<dbReference type="InterPro" id="IPR013087">
    <property type="entry name" value="Znf_C2H2_type"/>
</dbReference>
<reference evidence="10 11" key="1">
    <citation type="submission" date="2014-04" db="EMBL/GenBank/DDBJ databases">
        <authorList>
            <consortium name="DOE Joint Genome Institute"/>
            <person name="Kuo A."/>
            <person name="Kohler A."/>
            <person name="Nagy L.G."/>
            <person name="Floudas D."/>
            <person name="Copeland A."/>
            <person name="Barry K.W."/>
            <person name="Cichocki N."/>
            <person name="Veneault-Fourrey C."/>
            <person name="LaButti K."/>
            <person name="Lindquist E.A."/>
            <person name="Lipzen A."/>
            <person name="Lundell T."/>
            <person name="Morin E."/>
            <person name="Murat C."/>
            <person name="Sun H."/>
            <person name="Tunlid A."/>
            <person name="Henrissat B."/>
            <person name="Grigoriev I.V."/>
            <person name="Hibbett D.S."/>
            <person name="Martin F."/>
            <person name="Nordberg H.P."/>
            <person name="Cantor M.N."/>
            <person name="Hua S.X."/>
        </authorList>
    </citation>
    <scope>NUCLEOTIDE SEQUENCE [LARGE SCALE GENOMIC DNA]</scope>
    <source>
        <strain evidence="10 11">LaAM-08-1</strain>
    </source>
</reference>
<feature type="region of interest" description="Disordered" evidence="8">
    <location>
        <begin position="1072"/>
        <end position="1121"/>
    </location>
</feature>
<evidence type="ECO:0000313" key="11">
    <source>
        <dbReference type="Proteomes" id="UP000054477"/>
    </source>
</evidence>
<feature type="compositionally biased region" description="Polar residues" evidence="8">
    <location>
        <begin position="901"/>
        <end position="911"/>
    </location>
</feature>